<dbReference type="AlphaFoldDB" id="A0A395LXB8"/>
<dbReference type="InterPro" id="IPR036852">
    <property type="entry name" value="Peptidase_S8/S53_dom_sf"/>
</dbReference>
<dbReference type="Pfam" id="PF00082">
    <property type="entry name" value="Peptidase_S8"/>
    <property type="match status" value="2"/>
</dbReference>
<dbReference type="Pfam" id="PF18962">
    <property type="entry name" value="Por_Secre_tail"/>
    <property type="match status" value="1"/>
</dbReference>
<evidence type="ECO:0000256" key="5">
    <source>
        <dbReference type="PIRSR" id="PIRSR615500-1"/>
    </source>
</evidence>
<reference evidence="9 10" key="1">
    <citation type="journal article" date="2011" name="ISME J.">
        <title>Community ecology of hot spring cyanobacterial mats: predominant populations and their functional potential.</title>
        <authorList>
            <person name="Klatt C.G."/>
            <person name="Wood J.M."/>
            <person name="Rusch D.B."/>
            <person name="Bateson M.M."/>
            <person name="Hamamura N."/>
            <person name="Heidelberg J.F."/>
            <person name="Grossman A.R."/>
            <person name="Bhaya D."/>
            <person name="Cohan F.M."/>
            <person name="Kuhl M."/>
            <person name="Bryant D.A."/>
            <person name="Ward D.M."/>
        </authorList>
    </citation>
    <scope>NUCLEOTIDE SEQUENCE [LARGE SCALE GENOMIC DNA]</scope>
    <source>
        <strain evidence="9">OS</strain>
    </source>
</reference>
<keyword evidence="2 6" id="KW-0645">Protease</keyword>
<evidence type="ECO:0000259" key="7">
    <source>
        <dbReference type="Pfam" id="PF00082"/>
    </source>
</evidence>
<gene>
    <name evidence="9" type="ORF">D0433_12155</name>
</gene>
<dbReference type="InterPro" id="IPR050131">
    <property type="entry name" value="Peptidase_S8_subtilisin-like"/>
</dbReference>
<dbReference type="Gene3D" id="2.60.120.1290">
    <property type="match status" value="1"/>
</dbReference>
<evidence type="ECO:0000313" key="9">
    <source>
        <dbReference type="EMBL" id="RFM23227.1"/>
    </source>
</evidence>
<evidence type="ECO:0000259" key="8">
    <source>
        <dbReference type="Pfam" id="PF18962"/>
    </source>
</evidence>
<dbReference type="InterPro" id="IPR026444">
    <property type="entry name" value="Secre_tail"/>
</dbReference>
<dbReference type="InterPro" id="IPR023828">
    <property type="entry name" value="Peptidase_S8_Ser-AS"/>
</dbReference>
<evidence type="ECO:0000256" key="6">
    <source>
        <dbReference type="PROSITE-ProRule" id="PRU01240"/>
    </source>
</evidence>
<evidence type="ECO:0000256" key="3">
    <source>
        <dbReference type="ARBA" id="ARBA00022801"/>
    </source>
</evidence>
<feature type="domain" description="Peptidase S8/S53" evidence="7">
    <location>
        <begin position="159"/>
        <end position="367"/>
    </location>
</feature>
<keyword evidence="4 6" id="KW-0720">Serine protease</keyword>
<name>A0A395LXB8_9BACT</name>
<dbReference type="Proteomes" id="UP000266389">
    <property type="component" value="Unassembled WGS sequence"/>
</dbReference>
<dbReference type="CDD" id="cd07478">
    <property type="entry name" value="Peptidases_S8_CspA-like"/>
    <property type="match status" value="1"/>
</dbReference>
<dbReference type="PANTHER" id="PTHR43806">
    <property type="entry name" value="PEPTIDASE S8"/>
    <property type="match status" value="1"/>
</dbReference>
<dbReference type="PROSITE" id="PS00138">
    <property type="entry name" value="SUBTILASE_SER"/>
    <property type="match status" value="1"/>
</dbReference>
<dbReference type="SUPFAM" id="SSF52743">
    <property type="entry name" value="Subtilisin-like"/>
    <property type="match status" value="1"/>
</dbReference>
<dbReference type="GO" id="GO:0006508">
    <property type="term" value="P:proteolysis"/>
    <property type="evidence" value="ECO:0007669"/>
    <property type="project" value="UniProtKB-KW"/>
</dbReference>
<feature type="domain" description="Secretion system C-terminal sorting" evidence="8">
    <location>
        <begin position="861"/>
        <end position="936"/>
    </location>
</feature>
<evidence type="ECO:0000256" key="2">
    <source>
        <dbReference type="ARBA" id="ARBA00022670"/>
    </source>
</evidence>
<dbReference type="PROSITE" id="PS51892">
    <property type="entry name" value="SUBTILASE"/>
    <property type="match status" value="1"/>
</dbReference>
<comment type="caution">
    <text evidence="9">The sequence shown here is derived from an EMBL/GenBank/DDBJ whole genome shotgun (WGS) entry which is preliminary data.</text>
</comment>
<dbReference type="GO" id="GO:0004252">
    <property type="term" value="F:serine-type endopeptidase activity"/>
    <property type="evidence" value="ECO:0007669"/>
    <property type="project" value="UniProtKB-UniRule"/>
</dbReference>
<feature type="active site" description="Charge relay system" evidence="5 6">
    <location>
        <position position="598"/>
    </location>
</feature>
<dbReference type="EMBL" id="PHFL01000068">
    <property type="protein sequence ID" value="RFM23227.1"/>
    <property type="molecule type" value="Genomic_DNA"/>
</dbReference>
<dbReference type="PANTHER" id="PTHR43806:SF11">
    <property type="entry name" value="CEREVISIN-RELATED"/>
    <property type="match status" value="1"/>
</dbReference>
<feature type="active site" description="Charge relay system" evidence="5 6">
    <location>
        <position position="168"/>
    </location>
</feature>
<dbReference type="Gene3D" id="2.60.40.4070">
    <property type="match status" value="1"/>
</dbReference>
<proteinExistence type="inferred from homology"/>
<comment type="similarity">
    <text evidence="1 6">Belongs to the peptidase S8 family.</text>
</comment>
<dbReference type="InterPro" id="IPR015500">
    <property type="entry name" value="Peptidase_S8_subtilisin-rel"/>
</dbReference>
<feature type="domain" description="Peptidase S8/S53" evidence="7">
    <location>
        <begin position="451"/>
        <end position="648"/>
    </location>
</feature>
<evidence type="ECO:0000256" key="1">
    <source>
        <dbReference type="ARBA" id="ARBA00011073"/>
    </source>
</evidence>
<dbReference type="PROSITE" id="PS00137">
    <property type="entry name" value="SUBTILASE_HIS"/>
    <property type="match status" value="1"/>
</dbReference>
<dbReference type="InterPro" id="IPR034045">
    <property type="entry name" value="Pep_S8_CspA-like"/>
</dbReference>
<organism evidence="9 10">
    <name type="scientific">Candidatus Thermochlorobacter aerophilus</name>
    <dbReference type="NCBI Taxonomy" id="1868324"/>
    <lineage>
        <taxon>Bacteria</taxon>
        <taxon>Pseudomonadati</taxon>
        <taxon>Chlorobiota</taxon>
        <taxon>Chlorobiia</taxon>
        <taxon>Chlorobiales</taxon>
        <taxon>Candidatus Thermochlorobacteriaceae</taxon>
        <taxon>Candidatus Thermochlorobacter</taxon>
    </lineage>
</organism>
<keyword evidence="3 6" id="KW-0378">Hydrolase</keyword>
<dbReference type="PRINTS" id="PR00723">
    <property type="entry name" value="SUBTILISIN"/>
</dbReference>
<evidence type="ECO:0000256" key="4">
    <source>
        <dbReference type="ARBA" id="ARBA00022825"/>
    </source>
</evidence>
<accession>A0A395LXB8</accession>
<dbReference type="InterPro" id="IPR000209">
    <property type="entry name" value="Peptidase_S8/S53_dom"/>
</dbReference>
<dbReference type="NCBIfam" id="TIGR04183">
    <property type="entry name" value="Por_Secre_tail"/>
    <property type="match status" value="1"/>
</dbReference>
<feature type="active site" description="Charge relay system" evidence="5 6">
    <location>
        <position position="238"/>
    </location>
</feature>
<sequence>MRVLQLAWMWLLCAMWIAMPLWAQKHTATLSELERKKLHPVFQDLLHQWRTAGGQNDQFFEILSSPRSEATLIDGRVHAVVWTQHAEAIRAKGLHINSNWGKFVTLLATPKDLQTLALMPEVAYVDMVPTSEITDDVSMPEIGANLLHSGFLAGQRYTGRGAIILIIDSGIDWRHLDFRDPNDTTRTRILSIWDQTLTAQAGETPPAGFNYGVEYTQAQINAALAGGTALRTTDQNGHGTHVAGIAAGNGLSYAVSRGNLAERRFIGVAPEADIIVVRAGVGREIRGTWIDGLQYAQNRANALGRPIVINMSFGTTLGPHDGTDAGSLAIDALSNTPGRICVTAAGNSGADSLHIAGTIAARGSVTIEFQVQRTSQAFTSGASNDGFEFELWFNSDASATAVLTAPNGNAIFTANSGQSGTASDNTQGTVSFSNSVFSGNNHRRISFSVRDVDTTLPPAAGTWRLTISNLSQAVAFDGYRNTLSNAYTVRVVGGDNQQTVGGTLNSARRAITVGSYATRWFWQAADGQTFGLVAADRTGDISTFSSLGPTRDGRIKPELAAPGQMIIAALSSNATNPNPPAASSIVIGGRHQVLNGTSMAAPHVSGTVALMLSINPNLTWEQVRNLLQQTANADAFTGSTPNNTWGAGKLDALEAVARVQQSQATVRQTTLIYDQNTAAFAFGLRDTRRFAVRFTPTVSGRITGAFIRLVPARGSSPVTGAGPLNIEIFSNNAGLPGARLGNVVTQSFAQLSGGNSYLDLQAARVDVVAGTDYHLVLSLANPASTDTLLIAGDNGSVPTNRSSVFQNGQWANFDGANSPLTGTARLSNLIIRPVITTVTGISSVERETYLPPLQYELSQNYPNPFNPETTIRFSIARREEVLLEVFDVLGRKVATLVNEQLAPGSYVVRFNAATLSSGIYFYRMRAGAFSQSKKMMLIK</sequence>
<dbReference type="InterPro" id="IPR022398">
    <property type="entry name" value="Peptidase_S8_His-AS"/>
</dbReference>
<dbReference type="Gene3D" id="3.40.50.200">
    <property type="entry name" value="Peptidase S8/S53 domain"/>
    <property type="match status" value="1"/>
</dbReference>
<evidence type="ECO:0000313" key="10">
    <source>
        <dbReference type="Proteomes" id="UP000266389"/>
    </source>
</evidence>
<protein>
    <submittedName>
        <fullName evidence="9">T9SS C-terminal target domain-containing protein</fullName>
    </submittedName>
</protein>